<dbReference type="PANTHER" id="PTHR28629:SF4">
    <property type="entry name" value="TRIOKINASE_FMN CYCLASE"/>
    <property type="match status" value="1"/>
</dbReference>
<dbReference type="InterPro" id="IPR050861">
    <property type="entry name" value="Dihydroxyacetone_Kinase"/>
</dbReference>
<evidence type="ECO:0000256" key="4">
    <source>
        <dbReference type="ARBA" id="ARBA00022679"/>
    </source>
</evidence>
<evidence type="ECO:0000313" key="10">
    <source>
        <dbReference type="EMBL" id="NDO71301.1"/>
    </source>
</evidence>
<dbReference type="EC" id="2.7.1.121" evidence="3"/>
<dbReference type="EMBL" id="VIRB01000136">
    <property type="protein sequence ID" value="NDO71301.1"/>
    <property type="molecule type" value="Genomic_DNA"/>
</dbReference>
<comment type="function">
    <text evidence="8">ADP-binding subunit of the dihydroxyacetone kinase, which is responsible for the phosphoenolpyruvate (PEP)-dependent phosphorylation of dihydroxyacetone. DhaL-ADP is converted to DhaL-ATP via a phosphoryl group transfer from DhaM and transmits it to dihydroxyacetone binds to DhaK.</text>
</comment>
<dbReference type="SUPFAM" id="SSF101473">
    <property type="entry name" value="DhaL-like"/>
    <property type="match status" value="1"/>
</dbReference>
<dbReference type="GO" id="GO:0019563">
    <property type="term" value="P:glycerol catabolic process"/>
    <property type="evidence" value="ECO:0007669"/>
    <property type="project" value="TreeGrafter"/>
</dbReference>
<dbReference type="Gene3D" id="1.25.40.340">
    <property type="match status" value="1"/>
</dbReference>
<comment type="pathway">
    <text evidence="2">Polyol metabolism; glycerol degradation.</text>
</comment>
<reference evidence="10 11" key="1">
    <citation type="submission" date="2019-07" db="EMBL/GenBank/DDBJ databases">
        <title>Draft genome sequences of 15 bacterial species constituting the stable defined intestinal microbiota of the GM15 gnotobiotic mouse model.</title>
        <authorList>
            <person name="Elie C."/>
            <person name="Mathieu A."/>
            <person name="Saliou A."/>
            <person name="Darnaud M."/>
            <person name="Leulier F."/>
            <person name="Tamellini A."/>
        </authorList>
    </citation>
    <scope>NUCLEOTIDE SEQUENCE [LARGE SCALE GENOMIC DNA]</scope>
    <source>
        <strain evidence="11">ASF 502</strain>
    </source>
</reference>
<evidence type="ECO:0000256" key="6">
    <source>
        <dbReference type="ARBA" id="ARBA00022798"/>
    </source>
</evidence>
<evidence type="ECO:0000259" key="9">
    <source>
        <dbReference type="PROSITE" id="PS51480"/>
    </source>
</evidence>
<dbReference type="RefSeq" id="WP_162205945.1">
    <property type="nucleotide sequence ID" value="NZ_VIRB01000136.1"/>
</dbReference>
<keyword evidence="6" id="KW-0319">Glycerol metabolism</keyword>
<name>A0A9X5CFZ6_9FIRM</name>
<dbReference type="GO" id="GO:0047324">
    <property type="term" value="F:phosphoenolpyruvate-glycerone phosphotransferase activity"/>
    <property type="evidence" value="ECO:0007669"/>
    <property type="project" value="UniProtKB-EC"/>
</dbReference>
<dbReference type="Proteomes" id="UP000474104">
    <property type="component" value="Unassembled WGS sequence"/>
</dbReference>
<protein>
    <recommendedName>
        <fullName evidence="3">phosphoenolpyruvate--glycerone phosphotransferase</fullName>
        <ecNumber evidence="3">2.7.1.121</ecNumber>
    </recommendedName>
</protein>
<organism evidence="10 11">
    <name type="scientific">Schaedlerella arabinosiphila</name>
    <dbReference type="NCBI Taxonomy" id="2044587"/>
    <lineage>
        <taxon>Bacteria</taxon>
        <taxon>Bacillati</taxon>
        <taxon>Bacillota</taxon>
        <taxon>Clostridia</taxon>
        <taxon>Lachnospirales</taxon>
        <taxon>Lachnospiraceae</taxon>
        <taxon>Schaedlerella</taxon>
    </lineage>
</organism>
<comment type="caution">
    <text evidence="10">The sequence shown here is derived from an EMBL/GenBank/DDBJ whole genome shotgun (WGS) entry which is preliminary data.</text>
</comment>
<dbReference type="InterPro" id="IPR036117">
    <property type="entry name" value="DhaL_dom_sf"/>
</dbReference>
<dbReference type="PROSITE" id="PS51480">
    <property type="entry name" value="DHAL"/>
    <property type="match status" value="1"/>
</dbReference>
<dbReference type="GO" id="GO:0005829">
    <property type="term" value="C:cytosol"/>
    <property type="evidence" value="ECO:0007669"/>
    <property type="project" value="TreeGrafter"/>
</dbReference>
<evidence type="ECO:0000256" key="7">
    <source>
        <dbReference type="ARBA" id="ARBA00046577"/>
    </source>
</evidence>
<dbReference type="InterPro" id="IPR004007">
    <property type="entry name" value="DhaL_dom"/>
</dbReference>
<feature type="domain" description="DhaL" evidence="9">
    <location>
        <begin position="28"/>
        <end position="226"/>
    </location>
</feature>
<gene>
    <name evidence="10" type="primary">dhaL</name>
    <name evidence="10" type="ORF">FMM80_22670</name>
</gene>
<sequence length="229" mass="24987">MDDRAEVPRQQRTFSLSEVRQMGRITVETLQKMFADGAQLIIEKEPYLTEIDSVIGDGDHGTGMKRGFSAVAGLLAGKSFSCADELCQAVSMELIRSMGGASGVIFGTMFFGGISRLPHKDTVSGEELADYFYEGEQAIERRVRSKPGQKTMLDALYPAVCAMKDHAEAEIPDMFSAAHRAALKGMEESKSILPRVGRSKNFREGAVGLQDPGAVSVCYLFQAFSESVR</sequence>
<dbReference type="InterPro" id="IPR012737">
    <property type="entry name" value="DhaK_L_YcgS"/>
</dbReference>
<proteinExistence type="predicted"/>
<dbReference type="AlphaFoldDB" id="A0A9X5CFZ6"/>
<dbReference type="Pfam" id="PF02734">
    <property type="entry name" value="Dak2"/>
    <property type="match status" value="1"/>
</dbReference>
<comment type="subunit">
    <text evidence="7">Homodimer. The dihydroxyacetone kinase complex is composed of a homodimer of DhaM, a homodimer of DhaK and the subunit DhaL.</text>
</comment>
<keyword evidence="5 10" id="KW-0418">Kinase</keyword>
<evidence type="ECO:0000313" key="11">
    <source>
        <dbReference type="Proteomes" id="UP000474104"/>
    </source>
</evidence>
<dbReference type="FunFam" id="1.25.40.340:FF:000002">
    <property type="entry name" value="Dihydroxyacetone kinase, L subunit"/>
    <property type="match status" value="1"/>
</dbReference>
<evidence type="ECO:0000256" key="8">
    <source>
        <dbReference type="ARBA" id="ARBA00055771"/>
    </source>
</evidence>
<dbReference type="PANTHER" id="PTHR28629">
    <property type="entry name" value="TRIOKINASE/FMN CYCLASE"/>
    <property type="match status" value="1"/>
</dbReference>
<dbReference type="GO" id="GO:0004371">
    <property type="term" value="F:glycerone kinase activity"/>
    <property type="evidence" value="ECO:0007669"/>
    <property type="project" value="InterPro"/>
</dbReference>
<dbReference type="SMART" id="SM01120">
    <property type="entry name" value="Dak2"/>
    <property type="match status" value="1"/>
</dbReference>
<evidence type="ECO:0000256" key="3">
    <source>
        <dbReference type="ARBA" id="ARBA00012095"/>
    </source>
</evidence>
<dbReference type="NCBIfam" id="TIGR02365">
    <property type="entry name" value="dha_L_ycgS"/>
    <property type="match status" value="1"/>
</dbReference>
<evidence type="ECO:0000256" key="1">
    <source>
        <dbReference type="ARBA" id="ARBA00001113"/>
    </source>
</evidence>
<accession>A0A9X5CFZ6</accession>
<comment type="catalytic activity">
    <reaction evidence="1">
        <text>dihydroxyacetone + phosphoenolpyruvate = dihydroxyacetone phosphate + pyruvate</text>
        <dbReference type="Rhea" id="RHEA:18381"/>
        <dbReference type="ChEBI" id="CHEBI:15361"/>
        <dbReference type="ChEBI" id="CHEBI:16016"/>
        <dbReference type="ChEBI" id="CHEBI:57642"/>
        <dbReference type="ChEBI" id="CHEBI:58702"/>
        <dbReference type="EC" id="2.7.1.121"/>
    </reaction>
</comment>
<keyword evidence="4" id="KW-0808">Transferase</keyword>
<evidence type="ECO:0000256" key="5">
    <source>
        <dbReference type="ARBA" id="ARBA00022777"/>
    </source>
</evidence>
<evidence type="ECO:0000256" key="2">
    <source>
        <dbReference type="ARBA" id="ARBA00004745"/>
    </source>
</evidence>